<feature type="region of interest" description="Disordered" evidence="1">
    <location>
        <begin position="229"/>
        <end position="276"/>
    </location>
</feature>
<accession>A0A423WF80</accession>
<gene>
    <name evidence="4" type="ORF">VPNG_07648</name>
</gene>
<dbReference type="Proteomes" id="UP000285146">
    <property type="component" value="Unassembled WGS sequence"/>
</dbReference>
<evidence type="ECO:0000313" key="5">
    <source>
        <dbReference type="Proteomes" id="UP000285146"/>
    </source>
</evidence>
<evidence type="ECO:0000256" key="1">
    <source>
        <dbReference type="SAM" id="MobiDB-lite"/>
    </source>
</evidence>
<dbReference type="STRING" id="1230097.A0A423WF80"/>
<evidence type="ECO:0000313" key="4">
    <source>
        <dbReference type="EMBL" id="ROW02050.1"/>
    </source>
</evidence>
<dbReference type="AlphaFoldDB" id="A0A423WF80"/>
<evidence type="ECO:0000256" key="3">
    <source>
        <dbReference type="SAM" id="SignalP"/>
    </source>
</evidence>
<reference evidence="4 5" key="1">
    <citation type="submission" date="2015-09" db="EMBL/GenBank/DDBJ databases">
        <title>Host preference determinants of Valsa canker pathogens revealed by comparative genomics.</title>
        <authorList>
            <person name="Yin Z."/>
            <person name="Huang L."/>
        </authorList>
    </citation>
    <scope>NUCLEOTIDE SEQUENCE [LARGE SCALE GENOMIC DNA]</scope>
    <source>
        <strain evidence="4 5">SXYLt</strain>
    </source>
</reference>
<keyword evidence="2" id="KW-0472">Membrane</keyword>
<evidence type="ECO:0000256" key="2">
    <source>
        <dbReference type="SAM" id="Phobius"/>
    </source>
</evidence>
<keyword evidence="2" id="KW-1133">Transmembrane helix</keyword>
<proteinExistence type="predicted"/>
<feature type="transmembrane region" description="Helical" evidence="2">
    <location>
        <begin position="197"/>
        <end position="221"/>
    </location>
</feature>
<keyword evidence="3" id="KW-0732">Signal</keyword>
<dbReference type="EMBL" id="LKEB01000052">
    <property type="protein sequence ID" value="ROW02050.1"/>
    <property type="molecule type" value="Genomic_DNA"/>
</dbReference>
<feature type="chain" id="PRO_5019540811" description="Mid2 domain-containing protein" evidence="3">
    <location>
        <begin position="23"/>
        <end position="276"/>
    </location>
</feature>
<protein>
    <recommendedName>
        <fullName evidence="6">Mid2 domain-containing protein</fullName>
    </recommendedName>
</protein>
<evidence type="ECO:0008006" key="6">
    <source>
        <dbReference type="Google" id="ProtNLM"/>
    </source>
</evidence>
<feature type="signal peptide" evidence="3">
    <location>
        <begin position="1"/>
        <end position="22"/>
    </location>
</feature>
<sequence>MHLTTTLILTANLLILPVRVLATCYYVDGTQITDGSYTACNPDAAVSACCANNKGSRSDICLSSGLCYGQDGNFRGFIYSNGCTDKTGLSANCPHFCPDATTSWGGGSKVRIWNVLQCNPGEYCCRVSGDETNCCSNSTAIIKTNIGSLLTSATATSTTGAATLTVTSTSTASAEVTPSSSGTAAAVADCPKDNTAVVGGAVGGALGAALLASVGALAFMVKRRKDGMAPQAAPAYTQSGPAEYKPYPERFQSPGGPYVPSQELPTGAISAHEMQS</sequence>
<name>A0A423WF80_9PEZI</name>
<keyword evidence="2" id="KW-0812">Transmembrane</keyword>
<dbReference type="InParanoid" id="A0A423WF80"/>
<organism evidence="4 5">
    <name type="scientific">Cytospora leucostoma</name>
    <dbReference type="NCBI Taxonomy" id="1230097"/>
    <lineage>
        <taxon>Eukaryota</taxon>
        <taxon>Fungi</taxon>
        <taxon>Dikarya</taxon>
        <taxon>Ascomycota</taxon>
        <taxon>Pezizomycotina</taxon>
        <taxon>Sordariomycetes</taxon>
        <taxon>Sordariomycetidae</taxon>
        <taxon>Diaporthales</taxon>
        <taxon>Cytosporaceae</taxon>
        <taxon>Cytospora</taxon>
    </lineage>
</organism>
<keyword evidence="5" id="KW-1185">Reference proteome</keyword>
<dbReference type="OrthoDB" id="5215637at2759"/>
<comment type="caution">
    <text evidence="4">The sequence shown here is derived from an EMBL/GenBank/DDBJ whole genome shotgun (WGS) entry which is preliminary data.</text>
</comment>